<evidence type="ECO:0000256" key="2">
    <source>
        <dbReference type="SAM" id="Phobius"/>
    </source>
</evidence>
<name>A0A556QSK3_9BACT</name>
<dbReference type="GO" id="GO:0030246">
    <property type="term" value="F:carbohydrate binding"/>
    <property type="evidence" value="ECO:0007669"/>
    <property type="project" value="InterPro"/>
</dbReference>
<dbReference type="AlphaFoldDB" id="A0A556QSK3"/>
<feature type="transmembrane region" description="Helical" evidence="2">
    <location>
        <begin position="186"/>
        <end position="205"/>
    </location>
</feature>
<dbReference type="InterPro" id="IPR052173">
    <property type="entry name" value="Beta-lactam_resp_regulator"/>
</dbReference>
<feature type="region of interest" description="Disordered" evidence="1">
    <location>
        <begin position="1"/>
        <end position="22"/>
    </location>
</feature>
<dbReference type="EMBL" id="VMBG01000001">
    <property type="protein sequence ID" value="TSJ79628.1"/>
    <property type="molecule type" value="Genomic_DNA"/>
</dbReference>
<protein>
    <recommendedName>
        <fullName evidence="3">Peptidase M56 domain-containing protein</fullName>
    </recommendedName>
</protein>
<keyword evidence="2" id="KW-0812">Transmembrane</keyword>
<gene>
    <name evidence="4" type="ORF">FPL22_10180</name>
</gene>
<comment type="caution">
    <text evidence="4">The sequence shown here is derived from an EMBL/GenBank/DDBJ whole genome shotgun (WGS) entry which is preliminary data.</text>
</comment>
<dbReference type="SUPFAM" id="SSF49452">
    <property type="entry name" value="Starch-binding domain-like"/>
    <property type="match status" value="2"/>
</dbReference>
<organism evidence="4 5">
    <name type="scientific">Rariglobus hedericola</name>
    <dbReference type="NCBI Taxonomy" id="2597822"/>
    <lineage>
        <taxon>Bacteria</taxon>
        <taxon>Pseudomonadati</taxon>
        <taxon>Verrucomicrobiota</taxon>
        <taxon>Opitutia</taxon>
        <taxon>Opitutales</taxon>
        <taxon>Opitutaceae</taxon>
        <taxon>Rariglobus</taxon>
    </lineage>
</organism>
<proteinExistence type="predicted"/>
<dbReference type="InterPro" id="IPR008756">
    <property type="entry name" value="Peptidase_M56"/>
</dbReference>
<sequence length="1155" mass="128569">MRTARPEKPEAFAGRGGHADEAHQGGTHRMNALLSKFVLFQVYYPVIATFLLCAVKSLAIVALGGLGAVMLRKRSAAARCWVWRAVLAGCLALPLFDFGAALTGRLRVAWRHSLSEESSQDFARQANALHLVYSQEEMKARREAKASEDLPAGTVVPPWHHSSFHNVSMEDFRPTPWRQLEDRLVFGWWAVAGCFGLIAFTRMGVGFWTLRKNARVAGAAFQQKAETAATLLKLRRRPRVWIVRGLHSPLMAGWVYPGVYLPETAQGWTAQRCEEIFLHELAHWRRGDQFWQLIGRLGACVFWWQPLVAWSARQMNAEAEGAADDAVLLHRPEGENYAATLVEIAAGGQAVPAVGVPMVGYRSLEKRIRSLLHANPWRGRIGRLGVGVVVALGLVSLATASFYVVQAANDRVAAVKPHKIVKLSDWERKQLERVRDNTLRRLGALRFLHFKLEESTRREEAGQIRISPQPTKMEAWVDQWTGIHRVEYRPRVLVWIDGASPFAINDSTAINDGKSYLSYDDYDFDAFRPRSPEGLQFYLGLQESTDLLQIARVMLGTGSLFTHESNHSIEPVIWRGRPALQIRQKLNREDGEVYQQQTFIVDPAEDDMLVFYEFARPSRTPNYPSRWEAGEIGRTSSGARYALAYQRTHANEKAKTTSDIKVTQLDVLNALPAGITEMPKRPGSEYIAKEGKPIRHPRLVISYTDATKPLRPVASVVATVTINRNAPVELRADAKGQLAIPLPDEEITYLGVTAAIPGFARQSVRWQKQGDALQIPEAYLAKLWPGSPIGGKVIDEEGRPVSNAEVRVWRTGRNGASGVFEDRFALWEIKAVTDAKGFWQLDDFPADLSGLGFRIHASGFQASTAYGYEDFRRGTGLEYSVLKDRSWAYTLKRGESLNGTLSDVNGLPVRNARLVVGRDIHGSNPPEGKSDADGGFSLKNLPPGPFTLTVESLTHQPQTLELSLPLTEPLKVRLHTGGVIRGRVVDESGAPCAGMNVGVDTWKKVRTLAFSTQTDADGRFTWKGAPEEPVTFVFGACQGGKFLSGLPLSPKAEEQLIEIKPGLRMRAKVLDADTKKPVASFKVSPGRAYDDSDVWWDEKTSQTHSLGQFTWETHWFGQAHKFRIQAEGYEAFESPAYAASQSDVSETFLLKRAVR</sequence>
<keyword evidence="2" id="KW-0472">Membrane</keyword>
<dbReference type="Pfam" id="PF13620">
    <property type="entry name" value="CarboxypepD_reg"/>
    <property type="match status" value="1"/>
</dbReference>
<evidence type="ECO:0000259" key="3">
    <source>
        <dbReference type="Pfam" id="PF05569"/>
    </source>
</evidence>
<dbReference type="InterPro" id="IPR008969">
    <property type="entry name" value="CarboxyPept-like_regulatory"/>
</dbReference>
<reference evidence="4 5" key="1">
    <citation type="submission" date="2019-07" db="EMBL/GenBank/DDBJ databases">
        <title>Description of 53C-WASEF.</title>
        <authorList>
            <person name="Pitt A."/>
            <person name="Hahn M.W."/>
        </authorList>
    </citation>
    <scope>NUCLEOTIDE SEQUENCE [LARGE SCALE GENOMIC DNA]</scope>
    <source>
        <strain evidence="4 5">53C-WASEF</strain>
    </source>
</reference>
<accession>A0A556QSK3</accession>
<dbReference type="Pfam" id="PF05569">
    <property type="entry name" value="Peptidase_M56"/>
    <property type="match status" value="1"/>
</dbReference>
<dbReference type="PANTHER" id="PTHR34978">
    <property type="entry name" value="POSSIBLE SENSOR-TRANSDUCER PROTEIN BLAR"/>
    <property type="match status" value="1"/>
</dbReference>
<keyword evidence="2" id="KW-1133">Transmembrane helix</keyword>
<dbReference type="Proteomes" id="UP000315648">
    <property type="component" value="Unassembled WGS sequence"/>
</dbReference>
<keyword evidence="5" id="KW-1185">Reference proteome</keyword>
<dbReference type="SUPFAM" id="SSF49464">
    <property type="entry name" value="Carboxypeptidase regulatory domain-like"/>
    <property type="match status" value="1"/>
</dbReference>
<feature type="compositionally biased region" description="Basic and acidic residues" evidence="1">
    <location>
        <begin position="1"/>
        <end position="10"/>
    </location>
</feature>
<dbReference type="InterPro" id="IPR013784">
    <property type="entry name" value="Carb-bd-like_fold"/>
</dbReference>
<evidence type="ECO:0000256" key="1">
    <source>
        <dbReference type="SAM" id="MobiDB-lite"/>
    </source>
</evidence>
<dbReference type="CDD" id="cd07341">
    <property type="entry name" value="M56_BlaR1_MecR1_like"/>
    <property type="match status" value="1"/>
</dbReference>
<feature type="transmembrane region" description="Helical" evidence="2">
    <location>
        <begin position="384"/>
        <end position="405"/>
    </location>
</feature>
<feature type="transmembrane region" description="Helical" evidence="2">
    <location>
        <begin position="42"/>
        <end position="69"/>
    </location>
</feature>
<evidence type="ECO:0000313" key="5">
    <source>
        <dbReference type="Proteomes" id="UP000315648"/>
    </source>
</evidence>
<evidence type="ECO:0000313" key="4">
    <source>
        <dbReference type="EMBL" id="TSJ79628.1"/>
    </source>
</evidence>
<dbReference type="OrthoDB" id="180165at2"/>
<feature type="transmembrane region" description="Helical" evidence="2">
    <location>
        <begin position="81"/>
        <end position="102"/>
    </location>
</feature>
<feature type="domain" description="Peptidase M56" evidence="3">
    <location>
        <begin position="165"/>
        <end position="369"/>
    </location>
</feature>
<dbReference type="PANTHER" id="PTHR34978:SF3">
    <property type="entry name" value="SLR0241 PROTEIN"/>
    <property type="match status" value="1"/>
</dbReference>